<dbReference type="VEuPathDB" id="TriTrypDB:BSAL_01270"/>
<feature type="transmembrane region" description="Helical" evidence="3">
    <location>
        <begin position="550"/>
        <end position="569"/>
    </location>
</feature>
<dbReference type="SUPFAM" id="SSF52058">
    <property type="entry name" value="L domain-like"/>
    <property type="match status" value="1"/>
</dbReference>
<evidence type="ECO:0000256" key="1">
    <source>
        <dbReference type="ARBA" id="ARBA00004167"/>
    </source>
</evidence>
<gene>
    <name evidence="4" type="ORF">BSAL_01270</name>
</gene>
<reference evidence="5" key="1">
    <citation type="submission" date="2015-09" db="EMBL/GenBank/DDBJ databases">
        <authorList>
            <consortium name="Pathogen Informatics"/>
        </authorList>
    </citation>
    <scope>NUCLEOTIDE SEQUENCE [LARGE SCALE GENOMIC DNA]</scope>
    <source>
        <strain evidence="5">Lake Konstanz</strain>
    </source>
</reference>
<protein>
    <submittedName>
        <fullName evidence="4">GP46-like surface antigen, putative</fullName>
    </submittedName>
</protein>
<dbReference type="InterPro" id="IPR032675">
    <property type="entry name" value="LRR_dom_sf"/>
</dbReference>
<feature type="transmembrane region" description="Helical" evidence="3">
    <location>
        <begin position="525"/>
        <end position="543"/>
    </location>
</feature>
<keyword evidence="3" id="KW-0472">Membrane</keyword>
<dbReference type="PANTHER" id="PTHR48053:SF71">
    <property type="entry name" value="LEUCINE RICH REPEAT FAMILY PROTEIN, EXPRESSED"/>
    <property type="match status" value="1"/>
</dbReference>
<evidence type="ECO:0000313" key="5">
    <source>
        <dbReference type="Proteomes" id="UP000051952"/>
    </source>
</evidence>
<proteinExistence type="predicted"/>
<evidence type="ECO:0000256" key="3">
    <source>
        <dbReference type="SAM" id="Phobius"/>
    </source>
</evidence>
<keyword evidence="2" id="KW-0732">Signal</keyword>
<sequence length="668" mass="71333">MDLSHNRLGGSLPAEWANMSALTIILLRNNLLTGTLPGSWGALRFVTTMELSHNILQGSLPVLWATYNLLFSLVTKLTLLNISNNCLEAPIPQQWTQRFQFFILTIDNCQTRVFLSQNTTASLRVLCRGRWPAHCDSASVSLILVPSPSVLHATPTANFVSAETEHLPSATVTFANSTHSASAQVFTSSTTSQELPQEVLSSSVLQLITKAPIVATSFISVMAGAEMGGSAQALLAVLDSPCSCSVIHDDGSRTNTQSGGAAVALSPLLLFNDDDDVGVIGPFEVALGNVGISALILLLNFVGAALHGIHRQSKAAKCSKFAADAIKQSPQIFTFKGVAFSPSGAVCRFPSLGLKLVTFLVPGMAWAVAQLASSYLHSEVLHQGNDQLVTTTATELAVGVLVVGVFLCALAVFLKHVILDQWIEQQGPNKNKGGGLVFESFDDWNPFSPPIPRQLASIVCSRSGQWGPTDRRRAFGSPVANAYLPSCVRWAWAVSPAVSLMGVALSSARPASFSTAATVCDGLQAAQVIIFCGGAMAFAIMLPHRSILRSLLATFSGLTNTFVVLLGLLCRHRRVNVDVPLQVSAVGAYVSLIGSIALFSLDKFEARVLATTARVDNRDKRRKQTERAQCGNMPVTRSPLWLSQQAALKSLLCIICSTTSNPSAQNMY</sequence>
<dbReference type="PANTHER" id="PTHR48053">
    <property type="entry name" value="LEUCINE RICH REPEAT FAMILY PROTEIN, EXPRESSED"/>
    <property type="match status" value="1"/>
</dbReference>
<dbReference type="AlphaFoldDB" id="A0A0S4JAF7"/>
<keyword evidence="3" id="KW-1133">Transmembrane helix</keyword>
<feature type="transmembrane region" description="Helical" evidence="3">
    <location>
        <begin position="396"/>
        <end position="414"/>
    </location>
</feature>
<feature type="transmembrane region" description="Helical" evidence="3">
    <location>
        <begin position="290"/>
        <end position="309"/>
    </location>
</feature>
<dbReference type="Proteomes" id="UP000051952">
    <property type="component" value="Unassembled WGS sequence"/>
</dbReference>
<organism evidence="4 5">
    <name type="scientific">Bodo saltans</name>
    <name type="common">Flagellated protozoan</name>
    <dbReference type="NCBI Taxonomy" id="75058"/>
    <lineage>
        <taxon>Eukaryota</taxon>
        <taxon>Discoba</taxon>
        <taxon>Euglenozoa</taxon>
        <taxon>Kinetoplastea</taxon>
        <taxon>Metakinetoplastina</taxon>
        <taxon>Eubodonida</taxon>
        <taxon>Bodonidae</taxon>
        <taxon>Bodo</taxon>
    </lineage>
</organism>
<dbReference type="Gene3D" id="3.80.10.10">
    <property type="entry name" value="Ribonuclease Inhibitor"/>
    <property type="match status" value="1"/>
</dbReference>
<feature type="transmembrane region" description="Helical" evidence="3">
    <location>
        <begin position="581"/>
        <end position="601"/>
    </location>
</feature>
<comment type="subcellular location">
    <subcellularLocation>
        <location evidence="1">Membrane</location>
        <topology evidence="1">Single-pass membrane protein</topology>
    </subcellularLocation>
</comment>
<evidence type="ECO:0000256" key="2">
    <source>
        <dbReference type="ARBA" id="ARBA00022729"/>
    </source>
</evidence>
<feature type="transmembrane region" description="Helical" evidence="3">
    <location>
        <begin position="482"/>
        <end position="505"/>
    </location>
</feature>
<accession>A0A0S4JAF7</accession>
<evidence type="ECO:0000313" key="4">
    <source>
        <dbReference type="EMBL" id="CUG87322.1"/>
    </source>
</evidence>
<dbReference type="GO" id="GO:0016020">
    <property type="term" value="C:membrane"/>
    <property type="evidence" value="ECO:0007669"/>
    <property type="project" value="UniProtKB-SubCell"/>
</dbReference>
<feature type="transmembrane region" description="Helical" evidence="3">
    <location>
        <begin position="356"/>
        <end position="376"/>
    </location>
</feature>
<name>A0A0S4JAF7_BODSA</name>
<keyword evidence="5" id="KW-1185">Reference proteome</keyword>
<keyword evidence="3" id="KW-0812">Transmembrane</keyword>
<dbReference type="InterPro" id="IPR051716">
    <property type="entry name" value="Plant_RL_S/T_kinase"/>
</dbReference>
<dbReference type="EMBL" id="CYKH01001496">
    <property type="protein sequence ID" value="CUG87322.1"/>
    <property type="molecule type" value="Genomic_DNA"/>
</dbReference>